<gene>
    <name evidence="1" type="ORF">PCOR1329_LOCUS62799</name>
</gene>
<evidence type="ECO:0000313" key="2">
    <source>
        <dbReference type="Proteomes" id="UP001189429"/>
    </source>
</evidence>
<name>A0ABN9W319_9DINO</name>
<organism evidence="1 2">
    <name type="scientific">Prorocentrum cordatum</name>
    <dbReference type="NCBI Taxonomy" id="2364126"/>
    <lineage>
        <taxon>Eukaryota</taxon>
        <taxon>Sar</taxon>
        <taxon>Alveolata</taxon>
        <taxon>Dinophyceae</taxon>
        <taxon>Prorocentrales</taxon>
        <taxon>Prorocentraceae</taxon>
        <taxon>Prorocentrum</taxon>
    </lineage>
</organism>
<protein>
    <submittedName>
        <fullName evidence="1">Uncharacterized protein</fullName>
    </submittedName>
</protein>
<dbReference type="EMBL" id="CAUYUJ010017947">
    <property type="protein sequence ID" value="CAK0879339.1"/>
    <property type="molecule type" value="Genomic_DNA"/>
</dbReference>
<accession>A0ABN9W319</accession>
<proteinExistence type="predicted"/>
<keyword evidence="2" id="KW-1185">Reference proteome</keyword>
<comment type="caution">
    <text evidence="1">The sequence shown here is derived from an EMBL/GenBank/DDBJ whole genome shotgun (WGS) entry which is preliminary data.</text>
</comment>
<dbReference type="Proteomes" id="UP001189429">
    <property type="component" value="Unassembled WGS sequence"/>
</dbReference>
<sequence length="99" mass="10930">MRARPAVPRAAARAPSQMGPPAACRVVAAARALANSVEVQGCELAGAAREMREKFTGQQSLYGVVTFFKHKVMCDRRRCHLCIAISGNNLRRPLRLWRP</sequence>
<reference evidence="1" key="1">
    <citation type="submission" date="2023-10" db="EMBL/GenBank/DDBJ databases">
        <authorList>
            <person name="Chen Y."/>
            <person name="Shah S."/>
            <person name="Dougan E. K."/>
            <person name="Thang M."/>
            <person name="Chan C."/>
        </authorList>
    </citation>
    <scope>NUCLEOTIDE SEQUENCE [LARGE SCALE GENOMIC DNA]</scope>
</reference>
<evidence type="ECO:0000313" key="1">
    <source>
        <dbReference type="EMBL" id="CAK0879339.1"/>
    </source>
</evidence>